<dbReference type="AlphaFoldDB" id="A0A975D4G1"/>
<reference evidence="1" key="1">
    <citation type="submission" date="2020-07" db="EMBL/GenBank/DDBJ databases">
        <authorList>
            <person name="Camacho E."/>
        </authorList>
    </citation>
    <scope>NUCLEOTIDE SEQUENCE</scope>
    <source>
        <strain evidence="1">MPO218</strain>
    </source>
</reference>
<evidence type="ECO:0000313" key="2">
    <source>
        <dbReference type="Proteomes" id="UP000664914"/>
    </source>
</evidence>
<proteinExistence type="predicted"/>
<name>A0A975D4G1_9SPHN</name>
<dbReference type="RefSeq" id="WP_011951972.1">
    <property type="nucleotide sequence ID" value="NZ_CP059319.1"/>
</dbReference>
<accession>A0A975D4G1</accession>
<evidence type="ECO:0000313" key="1">
    <source>
        <dbReference type="EMBL" id="QTH22106.1"/>
    </source>
</evidence>
<organism evidence="1 2">
    <name type="scientific">Rhizorhabdus wittichii</name>
    <dbReference type="NCBI Taxonomy" id="160791"/>
    <lineage>
        <taxon>Bacteria</taxon>
        <taxon>Pseudomonadati</taxon>
        <taxon>Pseudomonadota</taxon>
        <taxon>Alphaproteobacteria</taxon>
        <taxon>Sphingomonadales</taxon>
        <taxon>Sphingomonadaceae</taxon>
        <taxon>Rhizorhabdus</taxon>
    </lineage>
</organism>
<gene>
    <name evidence="1" type="ORF">HRJ34_00780</name>
</gene>
<sequence>MTKPAPLMTAQEFADRAREIVATMRGHAAHRAIDLLTNDVLRGLGYGEGIDIFEAQVGHWHEADAAYPHAGPCPDCERAAAENEAERRAAA</sequence>
<protein>
    <submittedName>
        <fullName evidence="1">Uncharacterized protein</fullName>
    </submittedName>
</protein>
<dbReference type="Proteomes" id="UP000664914">
    <property type="component" value="Chromosome"/>
</dbReference>
<reference evidence="1" key="2">
    <citation type="submission" date="2021-04" db="EMBL/GenBank/DDBJ databases">
        <title>Isolation and genomic analysis of the ibuprofen-degrading bacterium Sphingomonas strain MPO218.</title>
        <authorList>
            <person name="Aulestia M."/>
            <person name="Flores A."/>
            <person name="Mangas E.L."/>
            <person name="Perez-Pulido A.J."/>
            <person name="Santero E."/>
            <person name="Camacho E.M."/>
        </authorList>
    </citation>
    <scope>NUCLEOTIDE SEQUENCE</scope>
    <source>
        <strain evidence="1">MPO218</strain>
    </source>
</reference>
<dbReference type="EMBL" id="CP059319">
    <property type="protein sequence ID" value="QTH22106.1"/>
    <property type="molecule type" value="Genomic_DNA"/>
</dbReference>